<feature type="compositionally biased region" description="Basic and acidic residues" evidence="1">
    <location>
        <begin position="1"/>
        <end position="24"/>
    </location>
</feature>
<dbReference type="AlphaFoldDB" id="A0A6B0RBX3"/>
<name>A0A6B0RBX3_9CETA</name>
<comment type="caution">
    <text evidence="2">The sequence shown here is derived from an EMBL/GenBank/DDBJ whole genome shotgun (WGS) entry which is preliminary data.</text>
</comment>
<accession>A0A6B0RBX3</accession>
<proteinExistence type="predicted"/>
<dbReference type="EMBL" id="VBQZ03000034">
    <property type="protein sequence ID" value="MXQ86792.1"/>
    <property type="molecule type" value="Genomic_DNA"/>
</dbReference>
<gene>
    <name evidence="2" type="ORF">E5288_WYG012931</name>
</gene>
<keyword evidence="3" id="KW-1185">Reference proteome</keyword>
<protein>
    <submittedName>
        <fullName evidence="2">Uncharacterized protein</fullName>
    </submittedName>
</protein>
<dbReference type="Proteomes" id="UP000322234">
    <property type="component" value="Unassembled WGS sequence"/>
</dbReference>
<evidence type="ECO:0000256" key="1">
    <source>
        <dbReference type="SAM" id="MobiDB-lite"/>
    </source>
</evidence>
<evidence type="ECO:0000313" key="3">
    <source>
        <dbReference type="Proteomes" id="UP000322234"/>
    </source>
</evidence>
<reference evidence="2" key="1">
    <citation type="submission" date="2019-10" db="EMBL/GenBank/DDBJ databases">
        <title>The sequence and de novo assembly of the wild yak genome.</title>
        <authorList>
            <person name="Liu Y."/>
        </authorList>
    </citation>
    <scope>NUCLEOTIDE SEQUENCE [LARGE SCALE GENOMIC DNA]</scope>
    <source>
        <strain evidence="2">WY2019</strain>
    </source>
</reference>
<evidence type="ECO:0000313" key="2">
    <source>
        <dbReference type="EMBL" id="MXQ86792.1"/>
    </source>
</evidence>
<sequence>MGDCARRDLSSTSRDLSEMLDRGARRTSGARNHSSLALICPLANKTTFPGRPRGTHSPCHAACASAVGPLGALRRPLCRPVEISAAPGPLASCL</sequence>
<feature type="region of interest" description="Disordered" evidence="1">
    <location>
        <begin position="1"/>
        <end position="32"/>
    </location>
</feature>
<organism evidence="2 3">
    <name type="scientific">Bos mutus</name>
    <name type="common">wild yak</name>
    <dbReference type="NCBI Taxonomy" id="72004"/>
    <lineage>
        <taxon>Eukaryota</taxon>
        <taxon>Metazoa</taxon>
        <taxon>Chordata</taxon>
        <taxon>Craniata</taxon>
        <taxon>Vertebrata</taxon>
        <taxon>Euteleostomi</taxon>
        <taxon>Mammalia</taxon>
        <taxon>Eutheria</taxon>
        <taxon>Laurasiatheria</taxon>
        <taxon>Artiodactyla</taxon>
        <taxon>Ruminantia</taxon>
        <taxon>Pecora</taxon>
        <taxon>Bovidae</taxon>
        <taxon>Bovinae</taxon>
        <taxon>Bos</taxon>
    </lineage>
</organism>